<name>A0A819TEW6_9BILA</name>
<comment type="caution">
    <text evidence="1">The sequence shown here is derived from an EMBL/GenBank/DDBJ whole genome shotgun (WGS) entry which is preliminary data.</text>
</comment>
<protein>
    <submittedName>
        <fullName evidence="1">Uncharacterized protein</fullName>
    </submittedName>
</protein>
<organism evidence="1 2">
    <name type="scientific">Rotaria sordida</name>
    <dbReference type="NCBI Taxonomy" id="392033"/>
    <lineage>
        <taxon>Eukaryota</taxon>
        <taxon>Metazoa</taxon>
        <taxon>Spiralia</taxon>
        <taxon>Gnathifera</taxon>
        <taxon>Rotifera</taxon>
        <taxon>Eurotatoria</taxon>
        <taxon>Bdelloidea</taxon>
        <taxon>Philodinida</taxon>
        <taxon>Philodinidae</taxon>
        <taxon>Rotaria</taxon>
    </lineage>
</organism>
<evidence type="ECO:0000313" key="2">
    <source>
        <dbReference type="Proteomes" id="UP000663823"/>
    </source>
</evidence>
<gene>
    <name evidence="1" type="ORF">OTI717_LOCUS32970</name>
</gene>
<reference evidence="1" key="1">
    <citation type="submission" date="2021-02" db="EMBL/GenBank/DDBJ databases">
        <authorList>
            <person name="Nowell W R."/>
        </authorList>
    </citation>
    <scope>NUCLEOTIDE SEQUENCE</scope>
</reference>
<feature type="non-terminal residue" evidence="1">
    <location>
        <position position="19"/>
    </location>
</feature>
<sequence length="19" mass="2298">MLNFEKLRFLIVKTGMEID</sequence>
<accession>A0A819TEW6</accession>
<proteinExistence type="predicted"/>
<dbReference type="EMBL" id="CAJOAX010010531">
    <property type="protein sequence ID" value="CAF4076739.1"/>
    <property type="molecule type" value="Genomic_DNA"/>
</dbReference>
<evidence type="ECO:0000313" key="1">
    <source>
        <dbReference type="EMBL" id="CAF4076739.1"/>
    </source>
</evidence>
<dbReference type="AlphaFoldDB" id="A0A819TEW6"/>
<dbReference type="Proteomes" id="UP000663823">
    <property type="component" value="Unassembled WGS sequence"/>
</dbReference>